<keyword evidence="5 7" id="KW-1133">Transmembrane helix</keyword>
<evidence type="ECO:0000313" key="10">
    <source>
        <dbReference type="Proteomes" id="UP000548423"/>
    </source>
</evidence>
<feature type="domain" description="YetF C-terminal" evidence="8">
    <location>
        <begin position="78"/>
        <end position="172"/>
    </location>
</feature>
<comment type="subcellular location">
    <subcellularLocation>
        <location evidence="1">Cell membrane</location>
        <topology evidence="1">Multi-pass membrane protein</topology>
    </subcellularLocation>
</comment>
<protein>
    <submittedName>
        <fullName evidence="9">Uncharacterized membrane protein YcaP (DUF421 family)</fullName>
    </submittedName>
</protein>
<evidence type="ECO:0000256" key="2">
    <source>
        <dbReference type="ARBA" id="ARBA00006448"/>
    </source>
</evidence>
<evidence type="ECO:0000256" key="1">
    <source>
        <dbReference type="ARBA" id="ARBA00004651"/>
    </source>
</evidence>
<feature type="transmembrane region" description="Helical" evidence="7">
    <location>
        <begin position="6"/>
        <end position="24"/>
    </location>
</feature>
<feature type="transmembrane region" description="Helical" evidence="7">
    <location>
        <begin position="56"/>
        <end position="75"/>
    </location>
</feature>
<comment type="caution">
    <text evidence="9">The sequence shown here is derived from an EMBL/GenBank/DDBJ whole genome shotgun (WGS) entry which is preliminary data.</text>
</comment>
<evidence type="ECO:0000313" key="9">
    <source>
        <dbReference type="EMBL" id="NYE04459.1"/>
    </source>
</evidence>
<gene>
    <name evidence="9" type="ORF">F4694_001203</name>
</gene>
<dbReference type="GO" id="GO:0005886">
    <property type="term" value="C:plasma membrane"/>
    <property type="evidence" value="ECO:0007669"/>
    <property type="project" value="UniProtKB-SubCell"/>
</dbReference>
<reference evidence="10" key="1">
    <citation type="submission" date="2020-07" db="EMBL/GenBank/DDBJ databases">
        <authorList>
            <person name="Partida-Martinez L."/>
            <person name="Huntemann M."/>
            <person name="Clum A."/>
            <person name="Wang J."/>
            <person name="Palaniappan K."/>
            <person name="Ritter S."/>
            <person name="Chen I.-M."/>
            <person name="Stamatis D."/>
            <person name="Reddy T."/>
            <person name="O'Malley R."/>
            <person name="Daum C."/>
            <person name="Shapiro N."/>
            <person name="Ivanova N."/>
            <person name="Kyrpides N."/>
            <person name="Woyke T."/>
        </authorList>
    </citation>
    <scope>NUCLEOTIDE SEQUENCE [LARGE SCALE GENOMIC DNA]</scope>
    <source>
        <strain evidence="10">AT2.8</strain>
    </source>
</reference>
<evidence type="ECO:0000256" key="6">
    <source>
        <dbReference type="ARBA" id="ARBA00023136"/>
    </source>
</evidence>
<accession>A0A852T9A0</accession>
<organism evidence="9 10">
    <name type="scientific">Neobacillus niacini</name>
    <dbReference type="NCBI Taxonomy" id="86668"/>
    <lineage>
        <taxon>Bacteria</taxon>
        <taxon>Bacillati</taxon>
        <taxon>Bacillota</taxon>
        <taxon>Bacilli</taxon>
        <taxon>Bacillales</taxon>
        <taxon>Bacillaceae</taxon>
        <taxon>Neobacillus</taxon>
    </lineage>
</organism>
<dbReference type="InterPro" id="IPR007353">
    <property type="entry name" value="DUF421"/>
</dbReference>
<evidence type="ECO:0000256" key="5">
    <source>
        <dbReference type="ARBA" id="ARBA00022989"/>
    </source>
</evidence>
<dbReference type="EMBL" id="JACCBX010000002">
    <property type="protein sequence ID" value="NYE04459.1"/>
    <property type="molecule type" value="Genomic_DNA"/>
</dbReference>
<dbReference type="AlphaFoldDB" id="A0A852T9A0"/>
<dbReference type="Gene3D" id="3.30.240.20">
    <property type="entry name" value="bsu07140 like domains"/>
    <property type="match status" value="1"/>
</dbReference>
<evidence type="ECO:0000256" key="4">
    <source>
        <dbReference type="ARBA" id="ARBA00022692"/>
    </source>
</evidence>
<sequence>MNITFIWESISLLLISTILLRIAGKKSVAQMSSLEVVITLAIGTTMGHAIKENKFWQIVVILTIFVLYLIFVQFLQLKLDILDRYITGNATIVIQNGKIIIDGLKKLRMTTDQLEMKLRQKGIAYISDVKTATIESDGGLGYELMEHTQPVTRKELVEMIGEYRNENLQTSSEKKLGNLFNKIPNIK</sequence>
<evidence type="ECO:0000259" key="8">
    <source>
        <dbReference type="Pfam" id="PF04239"/>
    </source>
</evidence>
<keyword evidence="4 7" id="KW-0812">Transmembrane</keyword>
<evidence type="ECO:0000256" key="7">
    <source>
        <dbReference type="SAM" id="Phobius"/>
    </source>
</evidence>
<dbReference type="PANTHER" id="PTHR34582">
    <property type="entry name" value="UPF0702 TRANSMEMBRANE PROTEIN YCAP"/>
    <property type="match status" value="1"/>
</dbReference>
<evidence type="ECO:0000256" key="3">
    <source>
        <dbReference type="ARBA" id="ARBA00022475"/>
    </source>
</evidence>
<keyword evidence="3" id="KW-1003">Cell membrane</keyword>
<dbReference type="InterPro" id="IPR023090">
    <property type="entry name" value="UPF0702_alpha/beta_dom_sf"/>
</dbReference>
<dbReference type="Pfam" id="PF04239">
    <property type="entry name" value="DUF421"/>
    <property type="match status" value="1"/>
</dbReference>
<proteinExistence type="inferred from homology"/>
<reference evidence="10" key="2">
    <citation type="submission" date="2020-08" db="EMBL/GenBank/DDBJ databases">
        <title>The Agave Microbiome: Exploring the role of microbial communities in plant adaptations to desert environments.</title>
        <authorList>
            <person name="Partida-Martinez L.P."/>
        </authorList>
    </citation>
    <scope>NUCLEOTIDE SEQUENCE [LARGE SCALE GENOMIC DNA]</scope>
    <source>
        <strain evidence="10">AT2.8</strain>
    </source>
</reference>
<feature type="transmembrane region" description="Helical" evidence="7">
    <location>
        <begin position="31"/>
        <end position="50"/>
    </location>
</feature>
<dbReference type="PANTHER" id="PTHR34582:SF2">
    <property type="entry name" value="UPF0702 TRANSMEMBRANE PROTEIN YDFR"/>
    <property type="match status" value="1"/>
</dbReference>
<name>A0A852T9A0_9BACI</name>
<comment type="similarity">
    <text evidence="2">Belongs to the UPF0702 family.</text>
</comment>
<dbReference type="Proteomes" id="UP000548423">
    <property type="component" value="Unassembled WGS sequence"/>
</dbReference>
<keyword evidence="6 7" id="KW-0472">Membrane</keyword>